<proteinExistence type="predicted"/>
<comment type="caution">
    <text evidence="3">The sequence shown here is derived from an EMBL/GenBank/DDBJ whole genome shotgun (WGS) entry which is preliminary data.</text>
</comment>
<evidence type="ECO:0000313" key="3">
    <source>
        <dbReference type="EMBL" id="KAK6544443.1"/>
    </source>
</evidence>
<organism evidence="3 4">
    <name type="scientific">Orbilia ellipsospora</name>
    <dbReference type="NCBI Taxonomy" id="2528407"/>
    <lineage>
        <taxon>Eukaryota</taxon>
        <taxon>Fungi</taxon>
        <taxon>Dikarya</taxon>
        <taxon>Ascomycota</taxon>
        <taxon>Pezizomycotina</taxon>
        <taxon>Orbiliomycetes</taxon>
        <taxon>Orbiliales</taxon>
        <taxon>Orbiliaceae</taxon>
        <taxon>Orbilia</taxon>
    </lineage>
</organism>
<protein>
    <submittedName>
        <fullName evidence="3">Uncharacterized protein</fullName>
    </submittedName>
</protein>
<dbReference type="AlphaFoldDB" id="A0AAV9XXC3"/>
<dbReference type="Proteomes" id="UP001365542">
    <property type="component" value="Unassembled WGS sequence"/>
</dbReference>
<feature type="transmembrane region" description="Helical" evidence="2">
    <location>
        <begin position="321"/>
        <end position="343"/>
    </location>
</feature>
<feature type="region of interest" description="Disordered" evidence="1">
    <location>
        <begin position="1"/>
        <end position="51"/>
    </location>
</feature>
<evidence type="ECO:0000256" key="2">
    <source>
        <dbReference type="SAM" id="Phobius"/>
    </source>
</evidence>
<keyword evidence="2" id="KW-0472">Membrane</keyword>
<keyword evidence="2" id="KW-1133">Transmembrane helix</keyword>
<feature type="compositionally biased region" description="Low complexity" evidence="1">
    <location>
        <begin position="163"/>
        <end position="176"/>
    </location>
</feature>
<feature type="compositionally biased region" description="Polar residues" evidence="1">
    <location>
        <begin position="449"/>
        <end position="461"/>
    </location>
</feature>
<feature type="compositionally biased region" description="Low complexity" evidence="1">
    <location>
        <begin position="183"/>
        <end position="193"/>
    </location>
</feature>
<feature type="compositionally biased region" description="Polar residues" evidence="1">
    <location>
        <begin position="566"/>
        <end position="575"/>
    </location>
</feature>
<feature type="region of interest" description="Disordered" evidence="1">
    <location>
        <begin position="449"/>
        <end position="470"/>
    </location>
</feature>
<keyword evidence="2" id="KW-0812">Transmembrane</keyword>
<sequence length="581" mass="60235">MSERVRRYIPSFKRRRTGGGGRSSQPSLWDGSDDSADHKDGSRTTATGASQDMDIALERMRQLQAQKERAPLLPRHQQRQQLVRRQLPRPNPVRELIDEVVDPAGGNNNGGSVTVTVSIGLSLQITTISQSGTTFVSTMSTSWFTFDASGHISSSPPTATPDPNSNSNFTSPASSNPTPPAGPTSTAPTVGSPPSSPLTLPTPTPISTGEVQAPKIYSSTTLTSVPSIIQSLAPNMTDYNLTKTRTTKPTVTITDHLTSKHASCSSSIPTSSSLTLTTTVFPADSEPTTPLETSSPTIDGSDGPDAGSGSGTSMNEKLPPILGGIFGGLAGLGLVLWAILFLLRKKRRGLRGGGILGGPPGGGHTRAISQDTAGGSLGEMSQPRNSLMPGFIATGAGLFGARSSADTTSAPPTERGFVKIAGRKLPSMYGDDMIPTNIAVAGVRASHSASESGSRNVSGGTHPTAGTAGSTKSFIQDDEILPAPASNPFAPSTARAAMRTGSPSLVGRIAEDEPEAVAPRPQSQQPPPPPMIYESAEGSSRYPTPPPGAVRRMHSLVGTDAVGRSLASQDGSKTSRFTEDV</sequence>
<keyword evidence="4" id="KW-1185">Reference proteome</keyword>
<name>A0AAV9XXC3_9PEZI</name>
<evidence type="ECO:0000256" key="1">
    <source>
        <dbReference type="SAM" id="MobiDB-lite"/>
    </source>
</evidence>
<evidence type="ECO:0000313" key="4">
    <source>
        <dbReference type="Proteomes" id="UP001365542"/>
    </source>
</evidence>
<reference evidence="3 4" key="1">
    <citation type="submission" date="2019-10" db="EMBL/GenBank/DDBJ databases">
        <authorList>
            <person name="Palmer J.M."/>
        </authorList>
    </citation>
    <scope>NUCLEOTIDE SEQUENCE [LARGE SCALE GENOMIC DNA]</scope>
    <source>
        <strain evidence="3 4">TWF694</strain>
    </source>
</reference>
<feature type="compositionally biased region" description="Pro residues" evidence="1">
    <location>
        <begin position="194"/>
        <end position="204"/>
    </location>
</feature>
<feature type="region of interest" description="Disordered" evidence="1">
    <location>
        <begin position="514"/>
        <end position="581"/>
    </location>
</feature>
<feature type="region of interest" description="Disordered" evidence="1">
    <location>
        <begin position="151"/>
        <end position="210"/>
    </location>
</feature>
<feature type="compositionally biased region" description="Low complexity" evidence="1">
    <location>
        <begin position="281"/>
        <end position="307"/>
    </location>
</feature>
<feature type="region of interest" description="Disordered" evidence="1">
    <location>
        <begin position="281"/>
        <end position="315"/>
    </location>
</feature>
<accession>A0AAV9XXC3</accession>
<gene>
    <name evidence="3" type="ORF">TWF694_001138</name>
</gene>
<dbReference type="EMBL" id="JAVHJO010000001">
    <property type="protein sequence ID" value="KAK6544443.1"/>
    <property type="molecule type" value="Genomic_DNA"/>
</dbReference>